<sequence>MGSEKLDQCHLYLHNFNLAGDKTGHSEMAITRARTGMCSKKPTCQWITTVICVCVASYGSYQECCVLTPEDLSYKFERSQPKLNLIQTLQYPPDHADSSKHIHPFPTAVFAYRISIQAQLSLHSSIPTVQSTSPSSDFSSSANLNAAISNLPSSGQPSLYNSPSSIFNRKFFKYHSNISNKVHYAVLLWPTDPKWTVDGKKFPVIQHVYAGPSIQNVKDSCLVWLNTSNL</sequence>
<dbReference type="Proteomes" id="UP000887574">
    <property type="component" value="Unplaced"/>
</dbReference>
<evidence type="ECO:0000313" key="1">
    <source>
        <dbReference type="Proteomes" id="UP000887574"/>
    </source>
</evidence>
<protein>
    <submittedName>
        <fullName evidence="2">Uncharacterized protein</fullName>
    </submittedName>
</protein>
<reference evidence="2" key="1">
    <citation type="submission" date="2022-11" db="UniProtKB">
        <authorList>
            <consortium name="WormBaseParasite"/>
        </authorList>
    </citation>
    <scope>IDENTIFICATION</scope>
</reference>
<name>A0A915EIS4_9BILA</name>
<dbReference type="WBParaSite" id="jg6436">
    <property type="protein sequence ID" value="jg6436"/>
    <property type="gene ID" value="jg6436"/>
</dbReference>
<keyword evidence="1" id="KW-1185">Reference proteome</keyword>
<organism evidence="1 2">
    <name type="scientific">Ditylenchus dipsaci</name>
    <dbReference type="NCBI Taxonomy" id="166011"/>
    <lineage>
        <taxon>Eukaryota</taxon>
        <taxon>Metazoa</taxon>
        <taxon>Ecdysozoa</taxon>
        <taxon>Nematoda</taxon>
        <taxon>Chromadorea</taxon>
        <taxon>Rhabditida</taxon>
        <taxon>Tylenchina</taxon>
        <taxon>Tylenchomorpha</taxon>
        <taxon>Sphaerularioidea</taxon>
        <taxon>Anguinidae</taxon>
        <taxon>Anguininae</taxon>
        <taxon>Ditylenchus</taxon>
    </lineage>
</organism>
<accession>A0A915EIS4</accession>
<proteinExistence type="predicted"/>
<evidence type="ECO:0000313" key="2">
    <source>
        <dbReference type="WBParaSite" id="jg6436"/>
    </source>
</evidence>
<dbReference type="AlphaFoldDB" id="A0A915EIS4"/>